<reference evidence="8 9" key="1">
    <citation type="journal article" date="2023" name="Nucleic Acids Res.">
        <title>The hologenome of Daphnia magna reveals possible DNA methylation and microbiome-mediated evolution of the host genome.</title>
        <authorList>
            <person name="Chaturvedi A."/>
            <person name="Li X."/>
            <person name="Dhandapani V."/>
            <person name="Marshall H."/>
            <person name="Kissane S."/>
            <person name="Cuenca-Cambronero M."/>
            <person name="Asole G."/>
            <person name="Calvet F."/>
            <person name="Ruiz-Romero M."/>
            <person name="Marangio P."/>
            <person name="Guigo R."/>
            <person name="Rago D."/>
            <person name="Mirbahai L."/>
            <person name="Eastwood N."/>
            <person name="Colbourne J.K."/>
            <person name="Zhou J."/>
            <person name="Mallon E."/>
            <person name="Orsini L."/>
        </authorList>
    </citation>
    <scope>NUCLEOTIDE SEQUENCE [LARGE SCALE GENOMIC DNA]</scope>
    <source>
        <strain evidence="8">LRV0_1</strain>
    </source>
</reference>
<keyword evidence="3" id="KW-0443">Lipid metabolism</keyword>
<feature type="compositionally biased region" description="Low complexity" evidence="4">
    <location>
        <begin position="706"/>
        <end position="731"/>
    </location>
</feature>
<feature type="region of interest" description="Disordered" evidence="4">
    <location>
        <begin position="2576"/>
        <end position="2674"/>
    </location>
</feature>
<evidence type="ECO:0000313" key="8">
    <source>
        <dbReference type="EMBL" id="KAK4019114.1"/>
    </source>
</evidence>
<dbReference type="InterPro" id="IPR000159">
    <property type="entry name" value="RA_dom"/>
</dbReference>
<organism evidence="8 9">
    <name type="scientific">Daphnia magna</name>
    <dbReference type="NCBI Taxonomy" id="35525"/>
    <lineage>
        <taxon>Eukaryota</taxon>
        <taxon>Metazoa</taxon>
        <taxon>Ecdysozoa</taxon>
        <taxon>Arthropoda</taxon>
        <taxon>Crustacea</taxon>
        <taxon>Branchiopoda</taxon>
        <taxon>Diplostraca</taxon>
        <taxon>Cladocera</taxon>
        <taxon>Anomopoda</taxon>
        <taxon>Daphniidae</taxon>
        <taxon>Daphnia</taxon>
    </lineage>
</organism>
<dbReference type="SMART" id="SM00148">
    <property type="entry name" value="PLCXc"/>
    <property type="match status" value="1"/>
</dbReference>
<dbReference type="InterPro" id="IPR029071">
    <property type="entry name" value="Ubiquitin-like_domsf"/>
</dbReference>
<sequence>MGEGKSQSPGVGGGGKVRSQQRARRLGICHHSGSILPAPLRLLQDLAKGGGASMPSIVISSSSSSSSSTSATLQRRNAIIRKNSAPARARIEIAGQAASNNYVSQHGLLLDVSEQQQQQHQRCSLTAVSQGLSIISTSAVVVLYVSDRRPSLSSRNFRRFSQQQQQQQQQQSADCKDIGIARHQRRKMMTRQKNQRVSYPVAARGIRRSFSSCLSQARHQQRRRWTLGPATFWMQPSGLQRLVTTGALPCSKEEAASLAAIQLRLQECLPSIKLASSKYSSQQSCNPQSQHNQESATRLAGTVAEAAAGSSGRLLHPHLKGNKEDVVAAVETTVRSCDDLLFQSASDLASRGRFGTVSVVPTRQQHQQQQQQQHRRRPSIFRRCYSSESNAIVVPSWFSSSFGAPSAPPQQQSAGSTELLASNNSSYSLANPIGNQQTADVCVANAVLADALVDCLPPYYWEAKHMPRLVKETKRKLFHSSVYESEAQLKRLYIQTCQRLPAFNCHLFHVREIISNLHTKKKSNRLLALGPSSITLLDSKTRMLAKSQSTSDLMQWQLGGGRSHDRVTFEFRATRWNVVVPSPSSLQDLGAALWDLQQHLNPAYPGTDGSDYNTAGSQHAHESVNRTGSASSSSSLSASTSALPRRMLALPPSFPDELNILHRLLPFPEEVALKLTETEYELFNSVPPIDYLRHCTTDLTARHHQASASSTSQHPHQPFSSSSQQSANAQPAANGVPSLIHRFNEVSSWVTHLIVSPPSHDERKTVLSCLIRTAVICWNLGNFHAATEIVVGLRSDKLKPFWLSITEKEKLPQLDFLASALLSRETSQEYRRALAGALRLKCKSTSRRVVPFFGVFVRDLKATLCQNPSIIVVSSNDNAVPVLRHLSEIGREDQFLAFHGTGGLLNLDKIRAAQKVLEKIARYQRQSEKRPKRTQSRSDQSSSGQCCSSDSGSDSCTTSDSATTSRCSRDASWDWSERSLRQSKAGPVTDHRVTLFDLCCRDAAGLDLRTVKVLTNGTTVIHCEADGSRGVPVLLRLERSHGTLTWSRTPWNGGNVVGGGSSSSSSSSSNSGDSSSLFANPDVDITAGLKLKYGLGNGPSPLTAGAGGMGGASDGEVCGGGIEEGYLDVAALKEVALCCRETDFISIARRYAIPTLADGPWCISLVYGRNLSDNRVTVFVCPPLVARHWASFFQVALQAVRRQQNGGDRRLFWLKEQYLQLYYMNGVCSGPRQSDVLKLFGGRDVFQQHLAQSAGLGGGSLATAEMAGRASPASAHKKKRSIAGIALVKDKTLLSYPSSPVSVAAAAGATTSANSDACLPCMTSPKNRRLEWASANNETTESFGSSDSLDMLPGVQRTQPRTNTLASHPSASAAAAAAAGASEFSSQNYLLPARNDTKRLTFPETVSLFQSFNIGMRKDLMDLFCEWSIPTPANIKSGGGCPSTGGARLATPTNGNMFHVANELSTALGRVITTTSLMQFMETQQHESCSLESAKELILRFETDALLRRSGPFLSYEGFAAFMNDAANFAFRSEHLTPNEEDMHYPLAHYYIASSHNTYLTGHQLKGESSVELYSQVLLTGCRCVELDCWDGDDGQPMIYHGHTLTTKIPFRSVVEAIHRSAFVTSPYPVILSVENHCSVQQQAKMAQIFQYVFGDRLVSRFLFDSDFSDEPRLPSPSQLRYRIVLKNKKWHTEIPPMVASLPSTVNVVNVVNGQNKVLPGRPRTVTEARPCPARAGSVASSTVSGAGSLSGDVSDNNEDDDGDQMDYPTRTQTAGDHFAAAVAAAGSSSYGGSSEASAPGTPQLANWNNTHTPTHRASSDTEKRRRRPASVPLRKSLSQGGVPEADQVHLPRGGPAAANGGSTCSPGSLEEDLLNDSGQSGGSKVNTKKSANVGGSQIAKELSDLVNYCQATKFRGLRCLPSTSVAIRQVSGPLKLGASPQTSNLSRKCRHPVFECCSINETTAKKLCRKQATSILYHTETQLLRTYPAGMRIDSSNFNPVLFWSFGIQMVALNYQTEDAALHLNTALFEQMGRCGYVLKPALMRDRTHVMYRRFNPWGKEFDGLHVLHVKLTLISGQYVCPANPSAGSPLLDVEIVGIPADCVKHKSKMVQRNGINPVFHDKFEFTVLFRDLAFLRLTVTDVASNHVTAQRVIPVNYLRPGYRHVRLNNTQNQPLPLSSLFIHTKFEEEGYDVVHASAKPTLPSLNVPLIPGNELDSSAADEDRSPTALTSPSQEENPDGGGGGGAVKRRMFFLIIYGVQNVGGAGAQATAPSRNEEEPYVILKVTQDCTSETVIRKALSKLPPTASGASVPLQLHDYLLLEEVNRGWEASDKLLPPLQRILDAQERPLEAQAKWRGEGRFILRRIGDDPSSRAWLSSILNSNQKMKSRKISKVAVRPESCKVELKERGRLEDEDSGDEDDNDEDEDDDDVGLAEEEEEEEEETFLVCVHNVSPEIPYAILKGRVTDTAKDILLQALLKARKPHELERYVLVEERDLGPSLGRHRRVLRDDDNVHQVQARWTTLGRFVAVERGRIRARNGNVDWNDKVGPTTPDMNRNKTGAMLRASLFTRRLQQSTKNSKLQVKEMYSDPGLGHSGRSRERIRSDSSLARDAVQPTSSSSNVHQMKSPSSRDTLSSLEQFSPQRTAYSEGEWNADDTDAEADNGGAGGNQVDWELRSTVAKLKKMSLRTFRLWR</sequence>
<feature type="compositionally biased region" description="Polar residues" evidence="4">
    <location>
        <begin position="1336"/>
        <end position="1348"/>
    </location>
</feature>
<feature type="region of interest" description="Disordered" evidence="4">
    <location>
        <begin position="1055"/>
        <end position="1076"/>
    </location>
</feature>
<feature type="compositionally biased region" description="Low complexity" evidence="4">
    <location>
        <begin position="1062"/>
        <end position="1076"/>
    </location>
</feature>
<dbReference type="InterPro" id="IPR000909">
    <property type="entry name" value="PLipase_C_PInositol-sp_X_dom"/>
</dbReference>
<dbReference type="SUPFAM" id="SSF49562">
    <property type="entry name" value="C2 domain (Calcium/lipid-binding domain, CaLB)"/>
    <property type="match status" value="1"/>
</dbReference>
<keyword evidence="9" id="KW-1185">Reference proteome</keyword>
<feature type="compositionally biased region" description="Low complexity" evidence="4">
    <location>
        <begin position="937"/>
        <end position="966"/>
    </location>
</feature>
<dbReference type="SUPFAM" id="SSF48366">
    <property type="entry name" value="Ras GEF"/>
    <property type="match status" value="1"/>
</dbReference>
<dbReference type="PROSITE" id="PS50008">
    <property type="entry name" value="PIPLC_Y_DOMAIN"/>
    <property type="match status" value="1"/>
</dbReference>
<dbReference type="EMBL" id="JAOYFB010000036">
    <property type="protein sequence ID" value="KAK4019114.1"/>
    <property type="molecule type" value="Genomic_DNA"/>
</dbReference>
<evidence type="ECO:0000256" key="4">
    <source>
        <dbReference type="SAM" id="MobiDB-lite"/>
    </source>
</evidence>
<feature type="region of interest" description="Disordered" evidence="4">
    <location>
        <begin position="1720"/>
        <end position="1771"/>
    </location>
</feature>
<dbReference type="Gene3D" id="3.10.20.90">
    <property type="entry name" value="Phosphatidylinositol 3-kinase Catalytic Subunit, Chain A, domain 1"/>
    <property type="match status" value="2"/>
</dbReference>
<comment type="caution">
    <text evidence="8">The sequence shown here is derived from an EMBL/GenBank/DDBJ whole genome shotgun (WGS) entry which is preliminary data.</text>
</comment>
<keyword evidence="3" id="KW-0378">Hydrolase</keyword>
<dbReference type="SMART" id="SM00239">
    <property type="entry name" value="C2"/>
    <property type="match status" value="1"/>
</dbReference>
<dbReference type="Proteomes" id="UP001234178">
    <property type="component" value="Unassembled WGS sequence"/>
</dbReference>
<dbReference type="InterPro" id="IPR036964">
    <property type="entry name" value="RASGEF_cat_dom_sf"/>
</dbReference>
<dbReference type="EC" id="3.1.4.11" evidence="3"/>
<dbReference type="PROSITE" id="PS50009">
    <property type="entry name" value="RASGEF_CAT"/>
    <property type="match status" value="1"/>
</dbReference>
<keyword evidence="1" id="KW-0807">Transducer</keyword>
<feature type="compositionally biased region" description="Low complexity" evidence="4">
    <location>
        <begin position="1788"/>
        <end position="1801"/>
    </location>
</feature>
<feature type="compositionally biased region" description="Polar residues" evidence="4">
    <location>
        <begin position="1804"/>
        <end position="1817"/>
    </location>
</feature>
<accession>A0ABR0A1S0</accession>
<dbReference type="InterPro" id="IPR035892">
    <property type="entry name" value="C2_domain_sf"/>
</dbReference>
<feature type="region of interest" description="Disordered" evidence="4">
    <location>
        <begin position="702"/>
        <end position="731"/>
    </location>
</feature>
<feature type="compositionally biased region" description="Acidic residues" evidence="4">
    <location>
        <begin position="2414"/>
        <end position="2445"/>
    </location>
</feature>
<evidence type="ECO:0000313" key="9">
    <source>
        <dbReference type="Proteomes" id="UP001234178"/>
    </source>
</evidence>
<dbReference type="Pfam" id="PF00388">
    <property type="entry name" value="PI-PLC-X"/>
    <property type="match status" value="1"/>
</dbReference>
<feature type="compositionally biased region" description="Acidic residues" evidence="4">
    <location>
        <begin position="2655"/>
        <end position="2664"/>
    </location>
</feature>
<feature type="region of interest" description="Disordered" evidence="4">
    <location>
        <begin position="281"/>
        <end position="301"/>
    </location>
</feature>
<name>A0ABR0A1S0_9CRUS</name>
<evidence type="ECO:0000256" key="3">
    <source>
        <dbReference type="RuleBase" id="RU361133"/>
    </source>
</evidence>
<keyword evidence="3" id="KW-0442">Lipid degradation</keyword>
<dbReference type="Pfam" id="PF00387">
    <property type="entry name" value="PI-PLC-Y"/>
    <property type="match status" value="1"/>
</dbReference>
<evidence type="ECO:0000259" key="7">
    <source>
        <dbReference type="PROSITE" id="PS50200"/>
    </source>
</evidence>
<dbReference type="Gene3D" id="2.60.40.150">
    <property type="entry name" value="C2 domain"/>
    <property type="match status" value="1"/>
</dbReference>
<dbReference type="Gene3D" id="1.10.238.10">
    <property type="entry name" value="EF-hand"/>
    <property type="match status" value="1"/>
</dbReference>
<dbReference type="PANTHER" id="PTHR10336:SF6">
    <property type="entry name" value="1-PHOSPHATIDYLINOSITOL 4,5-BISPHOSPHATE PHOSPHODIESTERASE EPSILON-1"/>
    <property type="match status" value="1"/>
</dbReference>
<dbReference type="Gene3D" id="1.10.840.10">
    <property type="entry name" value="Ras guanine-nucleotide exchange factors catalytic domain"/>
    <property type="match status" value="1"/>
</dbReference>
<dbReference type="SMART" id="SM00314">
    <property type="entry name" value="RA"/>
    <property type="match status" value="2"/>
</dbReference>
<dbReference type="InterPro" id="IPR001711">
    <property type="entry name" value="PLipase_C_Pinositol-sp_Y"/>
</dbReference>
<feature type="domain" description="PI-PLC Y-box" evidence="5">
    <location>
        <begin position="1903"/>
        <end position="2046"/>
    </location>
</feature>
<feature type="region of interest" description="Disordered" evidence="4">
    <location>
        <begin position="2207"/>
        <end position="2245"/>
    </location>
</feature>
<dbReference type="PANTHER" id="PTHR10336">
    <property type="entry name" value="PHOSPHOINOSITIDE-SPECIFIC PHOSPHOLIPASE C FAMILY PROTEIN"/>
    <property type="match status" value="1"/>
</dbReference>
<dbReference type="InterPro" id="IPR001895">
    <property type="entry name" value="RASGEF_cat_dom"/>
</dbReference>
<dbReference type="CDD" id="cd00275">
    <property type="entry name" value="C2_PLC_like"/>
    <property type="match status" value="1"/>
</dbReference>
<feature type="compositionally biased region" description="Polar residues" evidence="4">
    <location>
        <begin position="2617"/>
        <end position="2649"/>
    </location>
</feature>
<proteinExistence type="predicted"/>
<feature type="region of interest" description="Disordered" evidence="4">
    <location>
        <begin position="1336"/>
        <end position="1355"/>
    </location>
</feature>
<evidence type="ECO:0000256" key="1">
    <source>
        <dbReference type="ARBA" id="ARBA00023224"/>
    </source>
</evidence>
<feature type="compositionally biased region" description="Polar residues" evidence="4">
    <location>
        <begin position="281"/>
        <end position="296"/>
    </location>
</feature>
<comment type="catalytic activity">
    <reaction evidence="3">
        <text>a 1,2-diacyl-sn-glycero-3-phospho-(1D-myo-inositol-4,5-bisphosphate) + H2O = 1D-myo-inositol 1,4,5-trisphosphate + a 1,2-diacyl-sn-glycerol + H(+)</text>
        <dbReference type="Rhea" id="RHEA:33179"/>
        <dbReference type="ChEBI" id="CHEBI:15377"/>
        <dbReference type="ChEBI" id="CHEBI:15378"/>
        <dbReference type="ChEBI" id="CHEBI:17815"/>
        <dbReference type="ChEBI" id="CHEBI:58456"/>
        <dbReference type="ChEBI" id="CHEBI:203600"/>
        <dbReference type="EC" id="3.1.4.11"/>
    </reaction>
</comment>
<dbReference type="SMART" id="SM00147">
    <property type="entry name" value="RasGEF"/>
    <property type="match status" value="1"/>
</dbReference>
<dbReference type="SMART" id="SM00149">
    <property type="entry name" value="PLCYc"/>
    <property type="match status" value="1"/>
</dbReference>
<dbReference type="InterPro" id="IPR011992">
    <property type="entry name" value="EF-hand-dom_pair"/>
</dbReference>
<feature type="compositionally biased region" description="Acidic residues" evidence="4">
    <location>
        <begin position="1756"/>
        <end position="1765"/>
    </location>
</feature>
<feature type="region of interest" description="Disordered" evidence="4">
    <location>
        <begin position="605"/>
        <end position="638"/>
    </location>
</feature>
<feature type="domain" description="Ras-associating" evidence="7">
    <location>
        <begin position="2277"/>
        <end position="2370"/>
    </location>
</feature>
<feature type="region of interest" description="Disordered" evidence="4">
    <location>
        <begin position="922"/>
        <end position="966"/>
    </location>
</feature>
<feature type="compositionally biased region" description="Polar residues" evidence="4">
    <location>
        <begin position="1877"/>
        <end position="1891"/>
    </location>
</feature>
<dbReference type="Pfam" id="PF00168">
    <property type="entry name" value="C2"/>
    <property type="match status" value="1"/>
</dbReference>
<feature type="compositionally biased region" description="Low complexity" evidence="4">
    <location>
        <begin position="1734"/>
        <end position="1755"/>
    </location>
</feature>
<dbReference type="InterPro" id="IPR000008">
    <property type="entry name" value="C2_dom"/>
</dbReference>
<dbReference type="Pfam" id="PF00617">
    <property type="entry name" value="RasGEF"/>
    <property type="match status" value="1"/>
</dbReference>
<feature type="region of interest" description="Disordered" evidence="4">
    <location>
        <begin position="1788"/>
        <end position="1891"/>
    </location>
</feature>
<dbReference type="PROSITE" id="PS50200">
    <property type="entry name" value="RA"/>
    <property type="match status" value="2"/>
</dbReference>
<dbReference type="Gene3D" id="3.20.20.190">
    <property type="entry name" value="Phosphatidylinositol (PI) phosphodiesterase"/>
    <property type="match status" value="1"/>
</dbReference>
<dbReference type="InterPro" id="IPR023578">
    <property type="entry name" value="Ras_GEF_dom_sf"/>
</dbReference>
<feature type="compositionally biased region" description="Low complexity" evidence="4">
    <location>
        <begin position="629"/>
        <end position="638"/>
    </location>
</feature>
<feature type="region of interest" description="Disordered" evidence="4">
    <location>
        <begin position="2407"/>
        <end position="2445"/>
    </location>
</feature>
<dbReference type="PROSITE" id="PS50007">
    <property type="entry name" value="PIPLC_X_DOMAIN"/>
    <property type="match status" value="1"/>
</dbReference>
<evidence type="ECO:0000256" key="2">
    <source>
        <dbReference type="PROSITE-ProRule" id="PRU00168"/>
    </source>
</evidence>
<feature type="region of interest" description="Disordered" evidence="4">
    <location>
        <begin position="1"/>
        <end position="23"/>
    </location>
</feature>
<dbReference type="CDD" id="cd17114">
    <property type="entry name" value="RA_PLC-epsilon"/>
    <property type="match status" value="1"/>
</dbReference>
<dbReference type="SUPFAM" id="SSF47473">
    <property type="entry name" value="EF-hand"/>
    <property type="match status" value="1"/>
</dbReference>
<evidence type="ECO:0000259" key="5">
    <source>
        <dbReference type="PROSITE" id="PS50008"/>
    </source>
</evidence>
<feature type="domain" description="Ras-associating" evidence="7">
    <location>
        <begin position="2468"/>
        <end position="2536"/>
    </location>
</feature>
<dbReference type="SUPFAM" id="SSF54236">
    <property type="entry name" value="Ubiquitin-like"/>
    <property type="match status" value="2"/>
</dbReference>
<dbReference type="InterPro" id="IPR017946">
    <property type="entry name" value="PLC-like_Pdiesterase_TIM-brl"/>
</dbReference>
<evidence type="ECO:0000259" key="6">
    <source>
        <dbReference type="PROSITE" id="PS50009"/>
    </source>
</evidence>
<gene>
    <name evidence="8" type="ORF">OUZ56_001144</name>
</gene>
<feature type="domain" description="Ras-GEF" evidence="6">
    <location>
        <begin position="667"/>
        <end position="957"/>
    </location>
</feature>
<dbReference type="SUPFAM" id="SSF51695">
    <property type="entry name" value="PLC-like phosphodiesterases"/>
    <property type="match status" value="1"/>
</dbReference>
<dbReference type="PRINTS" id="PR00390">
    <property type="entry name" value="PHPHLIPASEC"/>
</dbReference>
<keyword evidence="2" id="KW-0344">Guanine-nucleotide releasing factor</keyword>
<protein>
    <recommendedName>
        <fullName evidence="3">Phosphoinositide phospholipase C</fullName>
        <ecNumber evidence="3">3.1.4.11</ecNumber>
    </recommendedName>
</protein>
<dbReference type="InterPro" id="IPR001192">
    <property type="entry name" value="PI-PLC_fam"/>
</dbReference>